<evidence type="ECO:0000259" key="1">
    <source>
        <dbReference type="PROSITE" id="PS50181"/>
    </source>
</evidence>
<proteinExistence type="predicted"/>
<feature type="domain" description="F-box" evidence="1">
    <location>
        <begin position="5"/>
        <end position="52"/>
    </location>
</feature>
<gene>
    <name evidence="2" type="ORF">XAT740_LOCUS53087</name>
</gene>
<protein>
    <recommendedName>
        <fullName evidence="1">F-box domain-containing protein</fullName>
    </recommendedName>
</protein>
<dbReference type="Proteomes" id="UP000663828">
    <property type="component" value="Unassembled WGS sequence"/>
</dbReference>
<keyword evidence="3" id="KW-1185">Reference proteome</keyword>
<comment type="caution">
    <text evidence="2">The sequence shown here is derived from an EMBL/GenBank/DDBJ whole genome shotgun (WGS) entry which is preliminary data.</text>
</comment>
<organism evidence="2 3">
    <name type="scientific">Adineta ricciae</name>
    <name type="common">Rotifer</name>
    <dbReference type="NCBI Taxonomy" id="249248"/>
    <lineage>
        <taxon>Eukaryota</taxon>
        <taxon>Metazoa</taxon>
        <taxon>Spiralia</taxon>
        <taxon>Gnathifera</taxon>
        <taxon>Rotifera</taxon>
        <taxon>Eurotatoria</taxon>
        <taxon>Bdelloidea</taxon>
        <taxon>Adinetida</taxon>
        <taxon>Adinetidae</taxon>
        <taxon>Adineta</taxon>
    </lineage>
</organism>
<dbReference type="InterPro" id="IPR001810">
    <property type="entry name" value="F-box_dom"/>
</dbReference>
<dbReference type="AlphaFoldDB" id="A0A816DXW7"/>
<evidence type="ECO:0000313" key="2">
    <source>
        <dbReference type="EMBL" id="CAF1639631.1"/>
    </source>
</evidence>
<reference evidence="2" key="1">
    <citation type="submission" date="2021-02" db="EMBL/GenBank/DDBJ databases">
        <authorList>
            <person name="Nowell W R."/>
        </authorList>
    </citation>
    <scope>NUCLEOTIDE SEQUENCE</scope>
</reference>
<dbReference type="PROSITE" id="PS50181">
    <property type="entry name" value="FBOX"/>
    <property type="match status" value="1"/>
</dbReference>
<dbReference type="EMBL" id="CAJNOR010008968">
    <property type="protein sequence ID" value="CAF1639631.1"/>
    <property type="molecule type" value="Genomic_DNA"/>
</dbReference>
<accession>A0A816DXW7</accession>
<name>A0A816DXW7_ADIRI</name>
<sequence>MTNSCVTLTDLPDEILLMICQKLTNFDVIYCLKGLHRRIDRIIHDSIFTSHLSFVKWTKNGFLDRLHCDIVHRRYCLQILPSIHDRIKWLDLEVSSMKQILCAAYYPSLNSLGLYNIDEESIRFLSTAQNLSSEVFETQITTLTVSLNENEQNEEIYESRARIFHSIFVVFKRLTTLIVDQSLYQKLVRLCLTDEPLLTHFRSSTLLQLTINVQCFDDCLSLLDGRFPSLHTLDVELANMYCSNEISNQGDLPNLKRLSISCTFET</sequence>
<evidence type="ECO:0000313" key="3">
    <source>
        <dbReference type="Proteomes" id="UP000663828"/>
    </source>
</evidence>